<dbReference type="InterPro" id="IPR041682">
    <property type="entry name" value="AAA_14"/>
</dbReference>
<evidence type="ECO:0000313" key="2">
    <source>
        <dbReference type="EMBL" id="CDF28653.1"/>
    </source>
</evidence>
<organism evidence="2">
    <name type="scientific">Methanobrevibacter smithii CAG:186</name>
    <dbReference type="NCBI Taxonomy" id="1263088"/>
    <lineage>
        <taxon>Archaea</taxon>
        <taxon>Methanobacteriati</taxon>
        <taxon>Methanobacteriota</taxon>
        <taxon>Methanomada group</taxon>
        <taxon>Methanobacteria</taxon>
        <taxon>Methanobacteriales</taxon>
        <taxon>Methanobacteriaceae</taxon>
        <taxon>Methanobrevibacter</taxon>
    </lineage>
</organism>
<proteinExistence type="predicted"/>
<gene>
    <name evidence="2" type="ORF">BN522_00536</name>
</gene>
<dbReference type="Proteomes" id="UP000018189">
    <property type="component" value="Unassembled WGS sequence"/>
</dbReference>
<protein>
    <submittedName>
        <fullName evidence="2">Predicted ATPase AAA+ superfamily</fullName>
    </submittedName>
</protein>
<name>R7PRU9_METSM</name>
<dbReference type="Pfam" id="PF13173">
    <property type="entry name" value="AAA_14"/>
    <property type="match status" value="1"/>
</dbReference>
<evidence type="ECO:0000259" key="1">
    <source>
        <dbReference type="Pfam" id="PF13173"/>
    </source>
</evidence>
<comment type="caution">
    <text evidence="2">The sequence shown here is derived from an EMBL/GenBank/DDBJ whole genome shotgun (WGS) entry which is preliminary data.</text>
</comment>
<dbReference type="SUPFAM" id="SSF52540">
    <property type="entry name" value="P-loop containing nucleoside triphosphate hydrolases"/>
    <property type="match status" value="1"/>
</dbReference>
<dbReference type="AlphaFoldDB" id="R7PRU9"/>
<dbReference type="EMBL" id="CBKP010000019">
    <property type="protein sequence ID" value="CDF28653.1"/>
    <property type="molecule type" value="Genomic_DNA"/>
</dbReference>
<accession>R7PRU9</accession>
<sequence length="99" mass="11847">MFLEKESDDRFFIMPGLRGVGKTTIIYQLFSYLLNEKQIPKNRILYLNLENLKDVPNFNIKEYLDIFLKDVNEAYPTVKNKVFIFVDELQYSKKLGIFR</sequence>
<reference evidence="2" key="1">
    <citation type="submission" date="2012-11" db="EMBL/GenBank/DDBJ databases">
        <title>Dependencies among metagenomic species, viruses, plasmids and units of genetic variation.</title>
        <authorList>
            <person name="Nielsen H.B."/>
            <person name="Almeida M."/>
            <person name="Juncker A.S."/>
            <person name="Rasmussen S."/>
            <person name="Li J."/>
            <person name="Sunagawa S."/>
            <person name="Plichta D."/>
            <person name="Gautier L."/>
            <person name="Le Chatelier E."/>
            <person name="Peletier E."/>
            <person name="Bonde I."/>
            <person name="Nielsen T."/>
            <person name="Manichanh C."/>
            <person name="Arumugam M."/>
            <person name="Batto J."/>
            <person name="Santos M.B.Q.D."/>
            <person name="Blom N."/>
            <person name="Borruel N."/>
            <person name="Burgdorf K.S."/>
            <person name="Boumezbeur F."/>
            <person name="Casellas F."/>
            <person name="Dore J."/>
            <person name="Guarner F."/>
            <person name="Hansen T."/>
            <person name="Hildebrand F."/>
            <person name="Kaas R.S."/>
            <person name="Kennedy S."/>
            <person name="Kristiansen K."/>
            <person name="Kultima J.R."/>
            <person name="Leonard P."/>
            <person name="Levenez F."/>
            <person name="Lund O."/>
            <person name="Moumen B."/>
            <person name="Le Paslier D."/>
            <person name="Pons N."/>
            <person name="Pedersen O."/>
            <person name="Prifti E."/>
            <person name="Qin J."/>
            <person name="Raes J."/>
            <person name="Tap J."/>
            <person name="Tims S."/>
            <person name="Ussery D.W."/>
            <person name="Yamada T."/>
            <person name="MetaHit consortium"/>
            <person name="Renault P."/>
            <person name="Sicheritz-Ponten T."/>
            <person name="Bork P."/>
            <person name="Wang J."/>
            <person name="Brunak S."/>
            <person name="Ehrlich S.D."/>
        </authorList>
    </citation>
    <scope>NUCLEOTIDE SEQUENCE [LARGE SCALE GENOMIC DNA]</scope>
</reference>
<dbReference type="Gene3D" id="3.40.50.300">
    <property type="entry name" value="P-loop containing nucleotide triphosphate hydrolases"/>
    <property type="match status" value="1"/>
</dbReference>
<feature type="domain" description="AAA" evidence="1">
    <location>
        <begin position="10"/>
        <end position="95"/>
    </location>
</feature>
<dbReference type="InterPro" id="IPR027417">
    <property type="entry name" value="P-loop_NTPase"/>
</dbReference>